<dbReference type="AlphaFoldDB" id="A0A1V4HTQ7"/>
<keyword evidence="3" id="KW-1185">Reference proteome</keyword>
<accession>A0A1V4HTQ7</accession>
<evidence type="ECO:0000256" key="1">
    <source>
        <dbReference type="SAM" id="Phobius"/>
    </source>
</evidence>
<dbReference type="EMBL" id="MWPQ01000069">
    <property type="protein sequence ID" value="OPH81347.1"/>
    <property type="molecule type" value="Genomic_DNA"/>
</dbReference>
<dbReference type="Proteomes" id="UP000189940">
    <property type="component" value="Unassembled WGS sequence"/>
</dbReference>
<reference evidence="2 3" key="1">
    <citation type="submission" date="2017-02" db="EMBL/GenBank/DDBJ databases">
        <title>Genome sequence of the nitrite-oxidizing bacterium Nitrobacter vulgaris strain Ab1.</title>
        <authorList>
            <person name="Mellbye B.L."/>
            <person name="Davis E.W."/>
            <person name="Spieck E."/>
            <person name="Chang J.H."/>
            <person name="Bottomley P.J."/>
            <person name="Sayavedra-Soto L.A."/>
        </authorList>
    </citation>
    <scope>NUCLEOTIDE SEQUENCE [LARGE SCALE GENOMIC DNA]</scope>
    <source>
        <strain evidence="2 3">Ab1</strain>
    </source>
</reference>
<evidence type="ECO:0000313" key="2">
    <source>
        <dbReference type="EMBL" id="OPH81347.1"/>
    </source>
</evidence>
<evidence type="ECO:0000313" key="3">
    <source>
        <dbReference type="Proteomes" id="UP000189940"/>
    </source>
</evidence>
<gene>
    <name evidence="2" type="ORF">B2M20_17820</name>
</gene>
<sequence length="95" mass="10428">MEQADAESLVQTVAALSLLPGTVWAQAPSDAEGYYGWRHMMGWGGGYAMIFGPLFMILFLAVLEHFPTGMNRLGFPKRRESDSSCMLAKEASMHG</sequence>
<name>A0A1V4HTQ7_NITVU</name>
<feature type="transmembrane region" description="Helical" evidence="1">
    <location>
        <begin position="41"/>
        <end position="63"/>
    </location>
</feature>
<keyword evidence="1" id="KW-0812">Transmembrane</keyword>
<keyword evidence="1" id="KW-1133">Transmembrane helix</keyword>
<comment type="caution">
    <text evidence="2">The sequence shown here is derived from an EMBL/GenBank/DDBJ whole genome shotgun (WGS) entry which is preliminary data.</text>
</comment>
<proteinExistence type="predicted"/>
<feature type="non-terminal residue" evidence="2">
    <location>
        <position position="95"/>
    </location>
</feature>
<protein>
    <submittedName>
        <fullName evidence="2">Uncharacterized protein</fullName>
    </submittedName>
</protein>
<organism evidence="2 3">
    <name type="scientific">Nitrobacter vulgaris</name>
    <dbReference type="NCBI Taxonomy" id="29421"/>
    <lineage>
        <taxon>Bacteria</taxon>
        <taxon>Pseudomonadati</taxon>
        <taxon>Pseudomonadota</taxon>
        <taxon>Alphaproteobacteria</taxon>
        <taxon>Hyphomicrobiales</taxon>
        <taxon>Nitrobacteraceae</taxon>
        <taxon>Nitrobacter</taxon>
    </lineage>
</organism>
<keyword evidence="1" id="KW-0472">Membrane</keyword>